<feature type="transmembrane region" description="Helical" evidence="1">
    <location>
        <begin position="428"/>
        <end position="450"/>
    </location>
</feature>
<feature type="transmembrane region" description="Helical" evidence="1">
    <location>
        <begin position="384"/>
        <end position="403"/>
    </location>
</feature>
<feature type="transmembrane region" description="Helical" evidence="1">
    <location>
        <begin position="173"/>
        <end position="194"/>
    </location>
</feature>
<organism evidence="2 3">
    <name type="scientific">Paludifilum halophilum</name>
    <dbReference type="NCBI Taxonomy" id="1642702"/>
    <lineage>
        <taxon>Bacteria</taxon>
        <taxon>Bacillati</taxon>
        <taxon>Bacillota</taxon>
        <taxon>Bacilli</taxon>
        <taxon>Bacillales</taxon>
        <taxon>Thermoactinomycetaceae</taxon>
        <taxon>Paludifilum</taxon>
    </lineage>
</organism>
<keyword evidence="1" id="KW-0812">Transmembrane</keyword>
<evidence type="ECO:0000313" key="3">
    <source>
        <dbReference type="Proteomes" id="UP000215459"/>
    </source>
</evidence>
<feature type="transmembrane region" description="Helical" evidence="1">
    <location>
        <begin position="56"/>
        <end position="76"/>
    </location>
</feature>
<keyword evidence="3" id="KW-1185">Reference proteome</keyword>
<name>A0A235B5J9_9BACL</name>
<reference evidence="2 3" key="1">
    <citation type="submission" date="2017-07" db="EMBL/GenBank/DDBJ databases">
        <title>The genome sequence of Paludifilum halophilum highlights mechanisms for microbial adaptation to high salt environemnts.</title>
        <authorList>
            <person name="Belbahri L."/>
        </authorList>
    </citation>
    <scope>NUCLEOTIDE SEQUENCE [LARGE SCALE GENOMIC DNA]</scope>
    <source>
        <strain evidence="2 3">DSM 102817</strain>
    </source>
</reference>
<accession>A0A235B5J9</accession>
<feature type="transmembrane region" description="Helical" evidence="1">
    <location>
        <begin position="312"/>
        <end position="330"/>
    </location>
</feature>
<evidence type="ECO:0000256" key="1">
    <source>
        <dbReference type="SAM" id="Phobius"/>
    </source>
</evidence>
<evidence type="ECO:0008006" key="4">
    <source>
        <dbReference type="Google" id="ProtNLM"/>
    </source>
</evidence>
<feature type="transmembrane region" description="Helical" evidence="1">
    <location>
        <begin position="132"/>
        <end position="153"/>
    </location>
</feature>
<dbReference type="Proteomes" id="UP000215459">
    <property type="component" value="Unassembled WGS sequence"/>
</dbReference>
<feature type="transmembrane region" description="Helical" evidence="1">
    <location>
        <begin position="350"/>
        <end position="372"/>
    </location>
</feature>
<feature type="transmembrane region" description="Helical" evidence="1">
    <location>
        <begin position="200"/>
        <end position="222"/>
    </location>
</feature>
<gene>
    <name evidence="2" type="ORF">CHM34_12380</name>
</gene>
<keyword evidence="1" id="KW-1133">Transmembrane helix</keyword>
<feature type="transmembrane region" description="Helical" evidence="1">
    <location>
        <begin position="270"/>
        <end position="291"/>
    </location>
</feature>
<feature type="transmembrane region" description="Helical" evidence="1">
    <location>
        <begin position="88"/>
        <end position="108"/>
    </location>
</feature>
<comment type="caution">
    <text evidence="2">The sequence shown here is derived from an EMBL/GenBank/DDBJ whole genome shotgun (WGS) entry which is preliminary data.</text>
</comment>
<dbReference type="RefSeq" id="WP_094264920.1">
    <property type="nucleotide sequence ID" value="NZ_NOWF01000007.1"/>
</dbReference>
<evidence type="ECO:0000313" key="2">
    <source>
        <dbReference type="EMBL" id="OYD07177.1"/>
    </source>
</evidence>
<protein>
    <recommendedName>
        <fullName evidence="4">Citrate transporter-like domain-containing protein</fullName>
    </recommendedName>
</protein>
<dbReference type="AlphaFoldDB" id="A0A235B5J9"/>
<dbReference type="OrthoDB" id="2960907at2"/>
<proteinExistence type="predicted"/>
<dbReference type="EMBL" id="NOWF01000007">
    <property type="protein sequence ID" value="OYD07177.1"/>
    <property type="molecule type" value="Genomic_DNA"/>
</dbReference>
<feature type="transmembrane region" description="Helical" evidence="1">
    <location>
        <begin position="243"/>
        <end position="264"/>
    </location>
</feature>
<keyword evidence="1" id="KW-0472">Membrane</keyword>
<sequence>MTFWTDRIKFTLYTAFVSTYLTNLFLESITLNRWLGILGIGCIAVSFKGANRTFQIISAIFLAAGLFMFRFTEVSWESVIAGIRSSALLLSLLYVLPFINNMIVIGRYDQQLNRLLRARAEHLGQLYYRSSLVSYILCIFLFFACIPLIYRVVQKNMAKLSPTLRHKFSSQSILRAFAVATVWSPIEVFIALVAEMTDVGYVSLLPWLLLISIVLLLADWAWGWQYKRIPLNTRSNLSVDRRIMRKIAALILSLILFIFVVYQVHHLLNLRFFTAVTLVVIPYTLVWSFVIQRFRSYVKYSFLSWRKQVPSLQNFMLLFLSLGFFNHILGEAPIMTWAQEVFLHWTQTPVFLFIGIQLSSLFLTMIGIHPLVTVSLQGILIQPLLSAMNPVSLAIVLITSNLANDAAGTFNTTVTIMSQLTKVNPYRITWWNLFFAVAYGGLGILAALLLL</sequence>